<proteinExistence type="predicted"/>
<evidence type="ECO:0000313" key="2">
    <source>
        <dbReference type="Proteomes" id="UP000631114"/>
    </source>
</evidence>
<comment type="caution">
    <text evidence="1">The sequence shown here is derived from an EMBL/GenBank/DDBJ whole genome shotgun (WGS) entry which is preliminary data.</text>
</comment>
<gene>
    <name evidence="1" type="ORF">IFM89_002273</name>
</gene>
<reference evidence="1 2" key="1">
    <citation type="submission" date="2020-10" db="EMBL/GenBank/DDBJ databases">
        <title>The Coptis chinensis genome and diversification of protoberbering-type alkaloids.</title>
        <authorList>
            <person name="Wang B."/>
            <person name="Shu S."/>
            <person name="Song C."/>
            <person name="Liu Y."/>
        </authorList>
    </citation>
    <scope>NUCLEOTIDE SEQUENCE [LARGE SCALE GENOMIC DNA]</scope>
    <source>
        <strain evidence="1">HL-2020</strain>
        <tissue evidence="1">Leaf</tissue>
    </source>
</reference>
<dbReference type="AlphaFoldDB" id="A0A835M3S4"/>
<dbReference type="Proteomes" id="UP000631114">
    <property type="component" value="Unassembled WGS sequence"/>
</dbReference>
<evidence type="ECO:0000313" key="1">
    <source>
        <dbReference type="EMBL" id="KAF9618578.1"/>
    </source>
</evidence>
<dbReference type="InterPro" id="IPR029058">
    <property type="entry name" value="AB_hydrolase_fold"/>
</dbReference>
<organism evidence="1 2">
    <name type="scientific">Coptis chinensis</name>
    <dbReference type="NCBI Taxonomy" id="261450"/>
    <lineage>
        <taxon>Eukaryota</taxon>
        <taxon>Viridiplantae</taxon>
        <taxon>Streptophyta</taxon>
        <taxon>Embryophyta</taxon>
        <taxon>Tracheophyta</taxon>
        <taxon>Spermatophyta</taxon>
        <taxon>Magnoliopsida</taxon>
        <taxon>Ranunculales</taxon>
        <taxon>Ranunculaceae</taxon>
        <taxon>Coptidoideae</taxon>
        <taxon>Coptis</taxon>
    </lineage>
</organism>
<keyword evidence="2" id="KW-1185">Reference proteome</keyword>
<dbReference type="OrthoDB" id="2152248at2759"/>
<dbReference type="EMBL" id="JADFTS010000002">
    <property type="protein sequence ID" value="KAF9618578.1"/>
    <property type="molecule type" value="Genomic_DNA"/>
</dbReference>
<dbReference type="PANTHER" id="PTHR47381">
    <property type="entry name" value="ALPHA/BETA-HYDROLASES SUPERFAMILY PROTEIN"/>
    <property type="match status" value="1"/>
</dbReference>
<evidence type="ECO:0008006" key="3">
    <source>
        <dbReference type="Google" id="ProtNLM"/>
    </source>
</evidence>
<name>A0A835M3S4_9MAGN</name>
<dbReference type="PANTHER" id="PTHR47381:SF3">
    <property type="entry name" value="ALPHA_BETA-HYDROLASES SUPERFAMILY PROTEIN"/>
    <property type="match status" value="1"/>
</dbReference>
<dbReference type="SUPFAM" id="SSF53474">
    <property type="entry name" value="alpha/beta-Hydrolases"/>
    <property type="match status" value="1"/>
</dbReference>
<dbReference type="Gene3D" id="3.40.50.1820">
    <property type="entry name" value="alpha/beta hydrolase"/>
    <property type="match status" value="1"/>
</dbReference>
<accession>A0A835M3S4</accession>
<sequence>MQGMAAAIAREREDIDHSKIRITGESLGGMHAWFAAFVDTRYAVVVPIIGVQGFRWAIDNDKWHARVDNIKPVFTEAAVEIRKNNLDKEVVEKVWDRIAPGLASKFDSPDTIPAIAPHPLLILNEPSVQVHAPSMAVAPLALSVKIEAMSTCELNVPTFTASRKYT</sequence>
<protein>
    <recommendedName>
        <fullName evidence="3">Peptidase S9 prolyl oligopeptidase catalytic domain-containing protein</fullName>
    </recommendedName>
</protein>